<organism evidence="1 2">
    <name type="scientific">Photinus pyralis</name>
    <name type="common">Common eastern firefly</name>
    <name type="synonym">Lampyris pyralis</name>
    <dbReference type="NCBI Taxonomy" id="7054"/>
    <lineage>
        <taxon>Eukaryota</taxon>
        <taxon>Metazoa</taxon>
        <taxon>Ecdysozoa</taxon>
        <taxon>Arthropoda</taxon>
        <taxon>Hexapoda</taxon>
        <taxon>Insecta</taxon>
        <taxon>Pterygota</taxon>
        <taxon>Neoptera</taxon>
        <taxon>Endopterygota</taxon>
        <taxon>Coleoptera</taxon>
        <taxon>Polyphaga</taxon>
        <taxon>Elateriformia</taxon>
        <taxon>Elateroidea</taxon>
        <taxon>Lampyridae</taxon>
        <taxon>Lampyrinae</taxon>
        <taxon>Photinus</taxon>
    </lineage>
</organism>
<comment type="caution">
    <text evidence="1">The sequence shown here is derived from an EMBL/GenBank/DDBJ whole genome shotgun (WGS) entry which is preliminary data.</text>
</comment>
<sequence>MLKTIRNAGEIDVKVANCMGFGNGLFFNFLIGKYTTMSLAKTRNSLNFFEIRSMALRFYQKWKEQLACVTGGKKANLCTSKKPASSEFYLLRNTYSHSRSGCLTFTQP</sequence>
<dbReference type="EMBL" id="VVIM01000009">
    <property type="protein sequence ID" value="KAB0793778.1"/>
    <property type="molecule type" value="Genomic_DNA"/>
</dbReference>
<keyword evidence="2" id="KW-1185">Reference proteome</keyword>
<dbReference type="AlphaFoldDB" id="A0A5N4A950"/>
<gene>
    <name evidence="1" type="ORF">PPYR_13398</name>
</gene>
<evidence type="ECO:0000313" key="2">
    <source>
        <dbReference type="Proteomes" id="UP000327044"/>
    </source>
</evidence>
<evidence type="ECO:0000313" key="1">
    <source>
        <dbReference type="EMBL" id="KAB0793778.1"/>
    </source>
</evidence>
<dbReference type="InParanoid" id="A0A5N4A950"/>
<protein>
    <submittedName>
        <fullName evidence="1">Uncharacterized protein</fullName>
    </submittedName>
</protein>
<dbReference type="Proteomes" id="UP000327044">
    <property type="component" value="Unassembled WGS sequence"/>
</dbReference>
<name>A0A5N4A950_PHOPY</name>
<accession>A0A5N4A950</accession>
<reference evidence="1 2" key="1">
    <citation type="journal article" date="2018" name="Elife">
        <title>Firefly genomes illuminate parallel origins of bioluminescence in beetles.</title>
        <authorList>
            <person name="Fallon T.R."/>
            <person name="Lower S.E."/>
            <person name="Chang C.H."/>
            <person name="Bessho-Uehara M."/>
            <person name="Martin G.J."/>
            <person name="Bewick A.J."/>
            <person name="Behringer M."/>
            <person name="Debat H.J."/>
            <person name="Wong I."/>
            <person name="Day J.C."/>
            <person name="Suvorov A."/>
            <person name="Silva C.J."/>
            <person name="Stanger-Hall K.F."/>
            <person name="Hall D.W."/>
            <person name="Schmitz R.J."/>
            <person name="Nelson D.R."/>
            <person name="Lewis S.M."/>
            <person name="Shigenobu S."/>
            <person name="Bybee S.M."/>
            <person name="Larracuente A.M."/>
            <person name="Oba Y."/>
            <person name="Weng J.K."/>
        </authorList>
    </citation>
    <scope>NUCLEOTIDE SEQUENCE [LARGE SCALE GENOMIC DNA]</scope>
    <source>
        <strain evidence="1">1611_PpyrPB1</strain>
        <tissue evidence="1">Whole body</tissue>
    </source>
</reference>
<proteinExistence type="predicted"/>